<reference evidence="3" key="1">
    <citation type="submission" date="2022-05" db="EMBL/GenBank/DDBJ databases">
        <authorList>
            <person name="Park J.-S."/>
        </authorList>
    </citation>
    <scope>NUCLEOTIDE SEQUENCE</scope>
    <source>
        <strain evidence="3">2012CJ34-3</strain>
    </source>
</reference>
<gene>
    <name evidence="3" type="ORF">M3P09_06060</name>
</gene>
<dbReference type="CDD" id="cd00063">
    <property type="entry name" value="FN3"/>
    <property type="match status" value="1"/>
</dbReference>
<dbReference type="InterPro" id="IPR003961">
    <property type="entry name" value="FN3_dom"/>
</dbReference>
<dbReference type="Gene3D" id="2.60.40.10">
    <property type="entry name" value="Immunoglobulins"/>
    <property type="match status" value="1"/>
</dbReference>
<evidence type="ECO:0000313" key="4">
    <source>
        <dbReference type="Proteomes" id="UP001165381"/>
    </source>
</evidence>
<dbReference type="NCBIfam" id="TIGR04183">
    <property type="entry name" value="Por_Secre_tail"/>
    <property type="match status" value="1"/>
</dbReference>
<name>A0ABT0QCC5_9FLAO</name>
<dbReference type="EMBL" id="JAMFLZ010000002">
    <property type="protein sequence ID" value="MCL6294549.1"/>
    <property type="molecule type" value="Genomic_DNA"/>
</dbReference>
<dbReference type="Pfam" id="PF18962">
    <property type="entry name" value="Por_Secre_tail"/>
    <property type="match status" value="1"/>
</dbReference>
<dbReference type="PROSITE" id="PS50853">
    <property type="entry name" value="FN3"/>
    <property type="match status" value="1"/>
</dbReference>
<dbReference type="InterPro" id="IPR036116">
    <property type="entry name" value="FN3_sf"/>
</dbReference>
<evidence type="ECO:0000256" key="1">
    <source>
        <dbReference type="ARBA" id="ARBA00022729"/>
    </source>
</evidence>
<dbReference type="Proteomes" id="UP001165381">
    <property type="component" value="Unassembled WGS sequence"/>
</dbReference>
<proteinExistence type="predicted"/>
<evidence type="ECO:0000313" key="3">
    <source>
        <dbReference type="EMBL" id="MCL6294549.1"/>
    </source>
</evidence>
<dbReference type="InterPro" id="IPR026444">
    <property type="entry name" value="Secre_tail"/>
</dbReference>
<accession>A0ABT0QCC5</accession>
<organism evidence="3 4">
    <name type="scientific">Jejuia spongiicola</name>
    <dbReference type="NCBI Taxonomy" id="2942207"/>
    <lineage>
        <taxon>Bacteria</taxon>
        <taxon>Pseudomonadati</taxon>
        <taxon>Bacteroidota</taxon>
        <taxon>Flavobacteriia</taxon>
        <taxon>Flavobacteriales</taxon>
        <taxon>Flavobacteriaceae</taxon>
        <taxon>Jejuia</taxon>
    </lineage>
</organism>
<protein>
    <submittedName>
        <fullName evidence="3">T9SS type A sorting domain-containing protein</fullName>
    </submittedName>
</protein>
<feature type="domain" description="Fibronectin type-III" evidence="2">
    <location>
        <begin position="181"/>
        <end position="278"/>
    </location>
</feature>
<comment type="caution">
    <text evidence="3">The sequence shown here is derived from an EMBL/GenBank/DDBJ whole genome shotgun (WGS) entry which is preliminary data.</text>
</comment>
<keyword evidence="1" id="KW-0732">Signal</keyword>
<dbReference type="SUPFAM" id="SSF49265">
    <property type="entry name" value="Fibronectin type III"/>
    <property type="match status" value="1"/>
</dbReference>
<sequence length="359" mass="39423">MEKLYNFIIILGILFFAEALPAQCTTSKVENTSGTTAASYQLSPGTNEKSFGQSFITPSVPGSFSAVRFWLTDMTPNLDTPSKYSIRIYEGSGNTGTLVVNQPIRVRNADQNLTFILATPFAYNPETTYTAYVHGAGGWSFNMGMRAALSNVFNDGVAWQDNTTLSGLDFNFTVELSNISPPDNLAATRINDTSVNLTWDNQTGSDSYDWVVVNQGGDPDNPLDYVDNGNTTTPNAIAAGLTLNATYDAYVRVNAICSSNLLTSLWSSEFTFIPSNLTVLGINKTDAFETKLYPNPTTDYVKLISNNQNIKQYAIYNILGSKVSEGKLNNNKTINVQNYTNGIYFIRLENGTVFKLIKK</sequence>
<evidence type="ECO:0000259" key="2">
    <source>
        <dbReference type="PROSITE" id="PS50853"/>
    </source>
</evidence>
<dbReference type="InterPro" id="IPR013783">
    <property type="entry name" value="Ig-like_fold"/>
</dbReference>
<dbReference type="RefSeq" id="WP_249972417.1">
    <property type="nucleotide sequence ID" value="NZ_JAMFLZ010000002.1"/>
</dbReference>
<keyword evidence="4" id="KW-1185">Reference proteome</keyword>